<dbReference type="NCBIfam" id="NF033919">
    <property type="entry name" value="PA2779_fam"/>
    <property type="match status" value="1"/>
</dbReference>
<evidence type="ECO:0000313" key="3">
    <source>
        <dbReference type="EMBL" id="SME93776.1"/>
    </source>
</evidence>
<organism evidence="3 4">
    <name type="scientific">Pseudogulbenkiania subflava DSM 22618</name>
    <dbReference type="NCBI Taxonomy" id="1123014"/>
    <lineage>
        <taxon>Bacteria</taxon>
        <taxon>Pseudomonadati</taxon>
        <taxon>Pseudomonadota</taxon>
        <taxon>Betaproteobacteria</taxon>
        <taxon>Neisseriales</taxon>
        <taxon>Chromobacteriaceae</taxon>
        <taxon>Pseudogulbenkiania</taxon>
    </lineage>
</organism>
<protein>
    <recommendedName>
        <fullName evidence="5">PA2779 family protein</fullName>
    </recommendedName>
</protein>
<reference evidence="4" key="1">
    <citation type="submission" date="2017-04" db="EMBL/GenBank/DDBJ databases">
        <authorList>
            <person name="Varghese N."/>
            <person name="Submissions S."/>
        </authorList>
    </citation>
    <scope>NUCLEOTIDE SEQUENCE [LARGE SCALE GENOMIC DNA]</scope>
    <source>
        <strain evidence="4">DSM 22618</strain>
    </source>
</reference>
<keyword evidence="4" id="KW-1185">Reference proteome</keyword>
<dbReference type="Proteomes" id="UP000192920">
    <property type="component" value="Unassembled WGS sequence"/>
</dbReference>
<keyword evidence="2" id="KW-0732">Signal</keyword>
<feature type="transmembrane region" description="Helical" evidence="1">
    <location>
        <begin position="101"/>
        <end position="121"/>
    </location>
</feature>
<gene>
    <name evidence="3" type="ORF">SAMN02745746_00198</name>
</gene>
<feature type="chain" id="PRO_5012870679" description="PA2779 family protein" evidence="2">
    <location>
        <begin position="28"/>
        <end position="131"/>
    </location>
</feature>
<evidence type="ECO:0000313" key="4">
    <source>
        <dbReference type="Proteomes" id="UP000192920"/>
    </source>
</evidence>
<evidence type="ECO:0000256" key="2">
    <source>
        <dbReference type="SAM" id="SignalP"/>
    </source>
</evidence>
<evidence type="ECO:0008006" key="5">
    <source>
        <dbReference type="Google" id="ProtNLM"/>
    </source>
</evidence>
<keyword evidence="1" id="KW-1133">Transmembrane helix</keyword>
<dbReference type="InterPro" id="IPR046735">
    <property type="entry name" value="PA2779-like"/>
</dbReference>
<keyword evidence="1" id="KW-0472">Membrane</keyword>
<sequence length="131" mass="13765">MLARKTFIATSLALSIGFVGITQSAQAAMIGVEQLNQAATSAGDANRARILETLSRADVVAELERQGVSPEQARERIAALSDKDAALLAEKAAKAPAGGDIVGAVLLVFFVLLLTDILGLTKIFPFTRSIR</sequence>
<evidence type="ECO:0000256" key="1">
    <source>
        <dbReference type="SAM" id="Phobius"/>
    </source>
</evidence>
<dbReference type="EMBL" id="FXAG01000001">
    <property type="protein sequence ID" value="SME93776.1"/>
    <property type="molecule type" value="Genomic_DNA"/>
</dbReference>
<dbReference type="Pfam" id="PF20332">
    <property type="entry name" value="DUF6627"/>
    <property type="match status" value="1"/>
</dbReference>
<dbReference type="PIRSF" id="PIRSF029543">
    <property type="entry name" value="UCP029543"/>
    <property type="match status" value="1"/>
</dbReference>
<proteinExistence type="predicted"/>
<dbReference type="STRING" id="1123014.SAMN02745746_00198"/>
<dbReference type="InterPro" id="IPR016924">
    <property type="entry name" value="UCP029543"/>
</dbReference>
<feature type="signal peptide" evidence="2">
    <location>
        <begin position="1"/>
        <end position="27"/>
    </location>
</feature>
<name>A0A1Y6B734_9NEIS</name>
<accession>A0A1Y6B734</accession>
<dbReference type="RefSeq" id="WP_085274587.1">
    <property type="nucleotide sequence ID" value="NZ_FXAG01000001.1"/>
</dbReference>
<keyword evidence="1" id="KW-0812">Transmembrane</keyword>
<dbReference type="AlphaFoldDB" id="A0A1Y6B734"/>